<accession>A0A6A4NKR5</accession>
<reference evidence="2" key="1">
    <citation type="journal article" date="2020" name="Nat. Commun.">
        <title>Genome sequence of the cluster root forming white lupin.</title>
        <authorList>
            <person name="Hufnagel B."/>
            <person name="Marques A."/>
            <person name="Soriano A."/>
            <person name="Marques L."/>
            <person name="Divol F."/>
            <person name="Doumas P."/>
            <person name="Sallet E."/>
            <person name="Mancinotti D."/>
            <person name="Carrere S."/>
            <person name="Marande W."/>
            <person name="Arribat S."/>
            <person name="Keller J."/>
            <person name="Huneau C."/>
            <person name="Blein T."/>
            <person name="Aime D."/>
            <person name="Laguerre M."/>
            <person name="Taylor J."/>
            <person name="Schubert V."/>
            <person name="Nelson M."/>
            <person name="Geu-Flores F."/>
            <person name="Crespi M."/>
            <person name="Gallardo-Guerrero K."/>
            <person name="Delaux P.-M."/>
            <person name="Salse J."/>
            <person name="Berges H."/>
            <person name="Guyot R."/>
            <person name="Gouzy J."/>
            <person name="Peret B."/>
        </authorList>
    </citation>
    <scope>NUCLEOTIDE SEQUENCE [LARGE SCALE GENOMIC DNA]</scope>
    <source>
        <strain evidence="2">cv. Amiga</strain>
    </source>
</reference>
<dbReference type="AlphaFoldDB" id="A0A6A4NKR5"/>
<organism evidence="1 2">
    <name type="scientific">Lupinus albus</name>
    <name type="common">White lupine</name>
    <name type="synonym">Lupinus termis</name>
    <dbReference type="NCBI Taxonomy" id="3870"/>
    <lineage>
        <taxon>Eukaryota</taxon>
        <taxon>Viridiplantae</taxon>
        <taxon>Streptophyta</taxon>
        <taxon>Embryophyta</taxon>
        <taxon>Tracheophyta</taxon>
        <taxon>Spermatophyta</taxon>
        <taxon>Magnoliopsida</taxon>
        <taxon>eudicotyledons</taxon>
        <taxon>Gunneridae</taxon>
        <taxon>Pentapetalae</taxon>
        <taxon>rosids</taxon>
        <taxon>fabids</taxon>
        <taxon>Fabales</taxon>
        <taxon>Fabaceae</taxon>
        <taxon>Papilionoideae</taxon>
        <taxon>50 kb inversion clade</taxon>
        <taxon>genistoids sensu lato</taxon>
        <taxon>core genistoids</taxon>
        <taxon>Genisteae</taxon>
        <taxon>Lupinus</taxon>
    </lineage>
</organism>
<evidence type="ECO:0000313" key="2">
    <source>
        <dbReference type="Proteomes" id="UP000447434"/>
    </source>
</evidence>
<dbReference type="EMBL" id="WOCE01000023">
    <property type="protein sequence ID" value="KAE9587237.1"/>
    <property type="molecule type" value="Genomic_DNA"/>
</dbReference>
<protein>
    <submittedName>
        <fullName evidence="1">Uncharacterized protein</fullName>
    </submittedName>
</protein>
<keyword evidence="2" id="KW-1185">Reference proteome</keyword>
<gene>
    <name evidence="1" type="ORF">Lalb_Chr23g0271521</name>
</gene>
<evidence type="ECO:0000313" key="1">
    <source>
        <dbReference type="EMBL" id="KAE9587237.1"/>
    </source>
</evidence>
<proteinExistence type="predicted"/>
<comment type="caution">
    <text evidence="1">The sequence shown here is derived from an EMBL/GenBank/DDBJ whole genome shotgun (WGS) entry which is preliminary data.</text>
</comment>
<sequence>MQKEILQVLLHISHQQLIHLGSTGHKISMCQYSMMPIFRLCAKVCHFYEGMRGFSQFRYCRFFQNNLPLFAKRGLGKCC</sequence>
<name>A0A6A4NKR5_LUPAL</name>
<dbReference type="Proteomes" id="UP000447434">
    <property type="component" value="Chromosome 23"/>
</dbReference>